<protein>
    <recommendedName>
        <fullName evidence="2">Mutator-like transposase domain-containing protein</fullName>
    </recommendedName>
</protein>
<comment type="caution">
    <text evidence="3">The sequence shown here is derived from an EMBL/GenBank/DDBJ whole genome shotgun (WGS) entry which is preliminary data.</text>
</comment>
<dbReference type="Pfam" id="PF20700">
    <property type="entry name" value="Mutator"/>
    <property type="match status" value="1"/>
</dbReference>
<feature type="compositionally biased region" description="Low complexity" evidence="1">
    <location>
        <begin position="50"/>
        <end position="70"/>
    </location>
</feature>
<feature type="region of interest" description="Disordered" evidence="1">
    <location>
        <begin position="22"/>
        <end position="131"/>
    </location>
</feature>
<organism evidence="3 4">
    <name type="scientific">Cherax quadricarinatus</name>
    <name type="common">Australian red claw crayfish</name>
    <dbReference type="NCBI Taxonomy" id="27406"/>
    <lineage>
        <taxon>Eukaryota</taxon>
        <taxon>Metazoa</taxon>
        <taxon>Ecdysozoa</taxon>
        <taxon>Arthropoda</taxon>
        <taxon>Crustacea</taxon>
        <taxon>Multicrustacea</taxon>
        <taxon>Malacostraca</taxon>
        <taxon>Eumalacostraca</taxon>
        <taxon>Eucarida</taxon>
        <taxon>Decapoda</taxon>
        <taxon>Pleocyemata</taxon>
        <taxon>Astacidea</taxon>
        <taxon>Parastacoidea</taxon>
        <taxon>Parastacidae</taxon>
        <taxon>Cherax</taxon>
    </lineage>
</organism>
<keyword evidence="4" id="KW-1185">Reference proteome</keyword>
<feature type="domain" description="Mutator-like transposase" evidence="2">
    <location>
        <begin position="137"/>
        <end position="512"/>
    </location>
</feature>
<evidence type="ECO:0000259" key="2">
    <source>
        <dbReference type="Pfam" id="PF20700"/>
    </source>
</evidence>
<dbReference type="AlphaFoldDB" id="A0AAW0W2B6"/>
<name>A0AAW0W2B6_CHEQU</name>
<sequence length="905" mass="103071">MHVTRKRKRHLKRMIAIRLENLRRQRLHQGTTGSSSGAAEDSGCDGATPSTSTNSSNTTNSSNNANSSSSINETGKKRKDLESPSSIKLPDKRKRTTLVPYAPPEFKKPTRRNSKSKIDRQQIIRASDKPGENETSVMMMYSNLLQIVKDNCYKCGLHDVSPEFVTRGQEFFVTVTCNKCNIVIRKPTHKLGEINRQTCLNIYAELLNGGGYQGFAKHNAFMLRENLDPRTFRKFTRFITERAVAECGKILQESRENVITEYTKNGILPGDNGILDVNVTCNVTWQSRGFHSKMGLFVVTEADTGLILDYHILTKYCNRCSSLYTLYNGKKITAAFFLLQRAKHEPFCKVNEQVNSGVMEAKTGQLIWGRSMTYKMRYVNIINEVDMAIYSGLINMNNGRGPYNDLQVNKIDWVNHYSKRLKSRLTKLIEDNHIIREINNEKTKLFLMKGKGRLSDAIVNKLSCYFGQIIEESTGTSIETMRNTIIASYLHCTSSDTKPNHNLCPTSKTSWCFYNKSIANNVEIPSHSTMKIFIHLKPVHHEQVLRIYKDLTEDDIIQRCSGRTKNNNETFHQRVWINYLKSQYRTKRTLDLAVAQAIADSNYAYCRSCNDKTLGFHRKIHTHLFLKKQNDVKDYQRSRVCDRCAMRYVNKSFCAVMCYSCLKEERITSSHLDNKCFSCGLIYCLDGESECPGCCFSPVKEFVCYKCELVTDNLALHKCRIGEEKEEQLPCDFEGGTAIIGPVEDAAATDSTSNINVWTGLQCYNSNTDCDDDIENLDIRKEDDNYSHLSHSPGVQCDIWKEEFYDEQEITENVDTSLYNLERQIVLTNSHEDNKGRSTKSGEVMIVEQLSCDEELSNPVEEELSSPVKAELSSPVKVEFDTFLQDTAPTITVWTGLQCSSSDDN</sequence>
<dbReference type="Proteomes" id="UP001445076">
    <property type="component" value="Unassembled WGS sequence"/>
</dbReference>
<dbReference type="EMBL" id="JARKIK010000092">
    <property type="protein sequence ID" value="KAK8723005.1"/>
    <property type="molecule type" value="Genomic_DNA"/>
</dbReference>
<proteinExistence type="predicted"/>
<evidence type="ECO:0000313" key="4">
    <source>
        <dbReference type="Proteomes" id="UP001445076"/>
    </source>
</evidence>
<evidence type="ECO:0000313" key="3">
    <source>
        <dbReference type="EMBL" id="KAK8723005.1"/>
    </source>
</evidence>
<gene>
    <name evidence="3" type="ORF">OTU49_011992</name>
</gene>
<reference evidence="3 4" key="1">
    <citation type="journal article" date="2024" name="BMC Genomics">
        <title>Genome assembly of redclaw crayfish (Cherax quadricarinatus) provides insights into its immune adaptation and hypoxia tolerance.</title>
        <authorList>
            <person name="Liu Z."/>
            <person name="Zheng J."/>
            <person name="Li H."/>
            <person name="Fang K."/>
            <person name="Wang S."/>
            <person name="He J."/>
            <person name="Zhou D."/>
            <person name="Weng S."/>
            <person name="Chi M."/>
            <person name="Gu Z."/>
            <person name="He J."/>
            <person name="Li F."/>
            <person name="Wang M."/>
        </authorList>
    </citation>
    <scope>NUCLEOTIDE SEQUENCE [LARGE SCALE GENOMIC DNA]</scope>
    <source>
        <strain evidence="3">ZL_2023a</strain>
    </source>
</reference>
<evidence type="ECO:0000256" key="1">
    <source>
        <dbReference type="SAM" id="MobiDB-lite"/>
    </source>
</evidence>
<accession>A0AAW0W2B6</accession>
<feature type="compositionally biased region" description="Basic and acidic residues" evidence="1">
    <location>
        <begin position="116"/>
        <end position="131"/>
    </location>
</feature>
<dbReference type="InterPro" id="IPR049012">
    <property type="entry name" value="Mutator_transp_dom"/>
</dbReference>
<feature type="compositionally biased region" description="Polar residues" evidence="1">
    <location>
        <begin position="28"/>
        <end position="37"/>
    </location>
</feature>